<keyword evidence="3" id="KW-0238">DNA-binding</keyword>
<dbReference type="GO" id="GO:0043565">
    <property type="term" value="F:sequence-specific DNA binding"/>
    <property type="evidence" value="ECO:0007669"/>
    <property type="project" value="TreeGrafter"/>
</dbReference>
<proteinExistence type="inferred from homology"/>
<keyword evidence="2" id="KW-0805">Transcription regulation</keyword>
<dbReference type="CDD" id="cd08422">
    <property type="entry name" value="PBP2_CrgA_like"/>
    <property type="match status" value="1"/>
</dbReference>
<evidence type="ECO:0000313" key="7">
    <source>
        <dbReference type="Proteomes" id="UP000494119"/>
    </source>
</evidence>
<name>A0A6J5FNN0_9BURK</name>
<dbReference type="GO" id="GO:0003700">
    <property type="term" value="F:DNA-binding transcription factor activity"/>
    <property type="evidence" value="ECO:0007669"/>
    <property type="project" value="InterPro"/>
</dbReference>
<dbReference type="AlphaFoldDB" id="A0A6J5FNN0"/>
<dbReference type="Gene3D" id="3.40.190.290">
    <property type="match status" value="1"/>
</dbReference>
<dbReference type="PROSITE" id="PS50931">
    <property type="entry name" value="HTH_LYSR"/>
    <property type="match status" value="1"/>
</dbReference>
<dbReference type="Gene3D" id="1.10.10.10">
    <property type="entry name" value="Winged helix-like DNA-binding domain superfamily/Winged helix DNA-binding domain"/>
    <property type="match status" value="1"/>
</dbReference>
<reference evidence="6 7" key="1">
    <citation type="submission" date="2020-04" db="EMBL/GenBank/DDBJ databases">
        <authorList>
            <person name="De Canck E."/>
        </authorList>
    </citation>
    <scope>NUCLEOTIDE SEQUENCE [LARGE SCALE GENOMIC DNA]</scope>
    <source>
        <strain evidence="6 7">LMG 28688</strain>
    </source>
</reference>
<protein>
    <submittedName>
        <fullName evidence="6">HTH-type transcriptional regulator DmlR</fullName>
    </submittedName>
</protein>
<feature type="domain" description="HTH lysR-type" evidence="5">
    <location>
        <begin position="1"/>
        <end position="23"/>
    </location>
</feature>
<dbReference type="InterPro" id="IPR058163">
    <property type="entry name" value="LysR-type_TF_proteobact-type"/>
</dbReference>
<evidence type="ECO:0000313" key="6">
    <source>
        <dbReference type="EMBL" id="CAB3782046.1"/>
    </source>
</evidence>
<dbReference type="InterPro" id="IPR036390">
    <property type="entry name" value="WH_DNA-bd_sf"/>
</dbReference>
<dbReference type="EMBL" id="CADIKL010000005">
    <property type="protein sequence ID" value="CAB3782046.1"/>
    <property type="molecule type" value="Genomic_DNA"/>
</dbReference>
<evidence type="ECO:0000259" key="5">
    <source>
        <dbReference type="PROSITE" id="PS50931"/>
    </source>
</evidence>
<evidence type="ECO:0000256" key="2">
    <source>
        <dbReference type="ARBA" id="ARBA00023015"/>
    </source>
</evidence>
<evidence type="ECO:0000256" key="1">
    <source>
        <dbReference type="ARBA" id="ARBA00009437"/>
    </source>
</evidence>
<sequence length="265" mass="30052">MTRLEERLGSTLLRRSSKGITLTREGVNFLEAARRALVALQEAESSATQTPTGTLRIGCLPTFGIYQLAPLMPRFQHEYPGIRIEFALSNETRTLLDRQLDVAIVSGNLPDTSLVAKRFATSRWLACASPMYLRRFGRPSTLEELRDHVTLNFTQRTPWNVWLESLSVDDDAGLRRQYGANYGDMLLALARSGTGIVRLAEYHLSSDLRSGTVEEVLQGQLNEEDEVLYLLYEKHKHLSRRVSAFLSFMEQNFKEGSEPWKSVRA</sequence>
<dbReference type="PANTHER" id="PTHR30537:SF5">
    <property type="entry name" value="HTH-TYPE TRANSCRIPTIONAL ACTIVATOR TTDR-RELATED"/>
    <property type="match status" value="1"/>
</dbReference>
<evidence type="ECO:0000256" key="4">
    <source>
        <dbReference type="ARBA" id="ARBA00023163"/>
    </source>
</evidence>
<dbReference type="GO" id="GO:0006351">
    <property type="term" value="P:DNA-templated transcription"/>
    <property type="evidence" value="ECO:0007669"/>
    <property type="project" value="TreeGrafter"/>
</dbReference>
<dbReference type="InterPro" id="IPR036388">
    <property type="entry name" value="WH-like_DNA-bd_sf"/>
</dbReference>
<gene>
    <name evidence="6" type="primary">dmlR_6</name>
    <name evidence="6" type="ORF">LMG28688_01415</name>
</gene>
<dbReference type="InterPro" id="IPR005119">
    <property type="entry name" value="LysR_subst-bd"/>
</dbReference>
<dbReference type="SUPFAM" id="SSF53850">
    <property type="entry name" value="Periplasmic binding protein-like II"/>
    <property type="match status" value="1"/>
</dbReference>
<dbReference type="SUPFAM" id="SSF46785">
    <property type="entry name" value="Winged helix' DNA-binding domain"/>
    <property type="match status" value="1"/>
</dbReference>
<organism evidence="6 7">
    <name type="scientific">Paraburkholderia caffeinitolerans</name>
    <dbReference type="NCBI Taxonomy" id="1723730"/>
    <lineage>
        <taxon>Bacteria</taxon>
        <taxon>Pseudomonadati</taxon>
        <taxon>Pseudomonadota</taxon>
        <taxon>Betaproteobacteria</taxon>
        <taxon>Burkholderiales</taxon>
        <taxon>Burkholderiaceae</taxon>
        <taxon>Paraburkholderia</taxon>
    </lineage>
</organism>
<accession>A0A6J5FNN0</accession>
<keyword evidence="4" id="KW-0804">Transcription</keyword>
<dbReference type="Proteomes" id="UP000494119">
    <property type="component" value="Unassembled WGS sequence"/>
</dbReference>
<dbReference type="Pfam" id="PF03466">
    <property type="entry name" value="LysR_substrate"/>
    <property type="match status" value="1"/>
</dbReference>
<dbReference type="InterPro" id="IPR000847">
    <property type="entry name" value="LysR_HTH_N"/>
</dbReference>
<dbReference type="PANTHER" id="PTHR30537">
    <property type="entry name" value="HTH-TYPE TRANSCRIPTIONAL REGULATOR"/>
    <property type="match status" value="1"/>
</dbReference>
<keyword evidence="7" id="KW-1185">Reference proteome</keyword>
<evidence type="ECO:0000256" key="3">
    <source>
        <dbReference type="ARBA" id="ARBA00023125"/>
    </source>
</evidence>
<comment type="similarity">
    <text evidence="1">Belongs to the LysR transcriptional regulatory family.</text>
</comment>